<dbReference type="InterPro" id="IPR018247">
    <property type="entry name" value="EF_Hand_1_Ca_BS"/>
</dbReference>
<comment type="caution">
    <text evidence="3">The sequence shown here is derived from an EMBL/GenBank/DDBJ whole genome shotgun (WGS) entry which is preliminary data.</text>
</comment>
<sequence length="79" mass="8061">MKTFVPTLAATVLLAAGAAFAQTEVADTDGDGVYSMEEIAESYPDLTDDMFAEIDANADGVVDAEELAAAMDAGLLGDA</sequence>
<dbReference type="RefSeq" id="WP_125404042.1">
    <property type="nucleotide sequence ID" value="NZ_JBEHHI010000001.1"/>
</dbReference>
<accession>A0ABV3XN72</accession>
<reference evidence="3 4" key="1">
    <citation type="submission" date="2024-06" db="EMBL/GenBank/DDBJ databases">
        <title>Genome of Rhodovulum iodosum, a marine photoferrotroph.</title>
        <authorList>
            <person name="Bianchini G."/>
            <person name="Nikeleit V."/>
            <person name="Kappler A."/>
            <person name="Bryce C."/>
            <person name="Sanchez-Baracaldo P."/>
        </authorList>
    </citation>
    <scope>NUCLEOTIDE SEQUENCE [LARGE SCALE GENOMIC DNA]</scope>
    <source>
        <strain evidence="3 4">UT/N1</strain>
    </source>
</reference>
<dbReference type="InterPro" id="IPR002048">
    <property type="entry name" value="EF_hand_dom"/>
</dbReference>
<protein>
    <recommendedName>
        <fullName evidence="2">EF-hand domain-containing protein</fullName>
    </recommendedName>
</protein>
<gene>
    <name evidence="3" type="ORF">Ga0609869_000118</name>
</gene>
<dbReference type="Proteomes" id="UP001560019">
    <property type="component" value="Unassembled WGS sequence"/>
</dbReference>
<keyword evidence="1" id="KW-0732">Signal</keyword>
<evidence type="ECO:0000259" key="2">
    <source>
        <dbReference type="PROSITE" id="PS50222"/>
    </source>
</evidence>
<dbReference type="SUPFAM" id="SSF47473">
    <property type="entry name" value="EF-hand"/>
    <property type="match status" value="1"/>
</dbReference>
<feature type="chain" id="PRO_5045493868" description="EF-hand domain-containing protein" evidence="1">
    <location>
        <begin position="22"/>
        <end position="79"/>
    </location>
</feature>
<dbReference type="SMART" id="SM00054">
    <property type="entry name" value="EFh"/>
    <property type="match status" value="1"/>
</dbReference>
<dbReference type="PROSITE" id="PS00018">
    <property type="entry name" value="EF_HAND_1"/>
    <property type="match status" value="1"/>
</dbReference>
<evidence type="ECO:0000256" key="1">
    <source>
        <dbReference type="SAM" id="SignalP"/>
    </source>
</evidence>
<organism evidence="3 4">
    <name type="scientific">Rhodovulum iodosum</name>
    <dbReference type="NCBI Taxonomy" id="68291"/>
    <lineage>
        <taxon>Bacteria</taxon>
        <taxon>Pseudomonadati</taxon>
        <taxon>Pseudomonadota</taxon>
        <taxon>Alphaproteobacteria</taxon>
        <taxon>Rhodobacterales</taxon>
        <taxon>Paracoccaceae</taxon>
        <taxon>Rhodovulum</taxon>
    </lineage>
</organism>
<feature type="signal peptide" evidence="1">
    <location>
        <begin position="1"/>
        <end position="21"/>
    </location>
</feature>
<evidence type="ECO:0000313" key="4">
    <source>
        <dbReference type="Proteomes" id="UP001560019"/>
    </source>
</evidence>
<dbReference type="InterPro" id="IPR011992">
    <property type="entry name" value="EF-hand-dom_pair"/>
</dbReference>
<dbReference type="EMBL" id="JBEHHI010000001">
    <property type="protein sequence ID" value="MEX5726765.1"/>
    <property type="molecule type" value="Genomic_DNA"/>
</dbReference>
<dbReference type="Pfam" id="PF13202">
    <property type="entry name" value="EF-hand_5"/>
    <property type="match status" value="1"/>
</dbReference>
<keyword evidence="4" id="KW-1185">Reference proteome</keyword>
<evidence type="ECO:0000313" key="3">
    <source>
        <dbReference type="EMBL" id="MEX5726765.1"/>
    </source>
</evidence>
<dbReference type="PROSITE" id="PS50222">
    <property type="entry name" value="EF_HAND_2"/>
    <property type="match status" value="1"/>
</dbReference>
<dbReference type="Gene3D" id="1.10.238.10">
    <property type="entry name" value="EF-hand"/>
    <property type="match status" value="1"/>
</dbReference>
<name>A0ABV3XN72_9RHOB</name>
<feature type="domain" description="EF-hand" evidence="2">
    <location>
        <begin position="42"/>
        <end position="77"/>
    </location>
</feature>
<proteinExistence type="predicted"/>